<dbReference type="Proteomes" id="UP000681967">
    <property type="component" value="Unassembled WGS sequence"/>
</dbReference>
<feature type="coiled-coil region" evidence="1">
    <location>
        <begin position="3"/>
        <end position="54"/>
    </location>
</feature>
<dbReference type="EMBL" id="CAJOBH010033845">
    <property type="protein sequence ID" value="CAF4291902.1"/>
    <property type="molecule type" value="Genomic_DNA"/>
</dbReference>
<evidence type="ECO:0000313" key="3">
    <source>
        <dbReference type="EMBL" id="CAF4291902.1"/>
    </source>
</evidence>
<protein>
    <submittedName>
        <fullName evidence="2">Uncharacterized protein</fullName>
    </submittedName>
</protein>
<dbReference type="EMBL" id="CAJOBI010057178">
    <property type="protein sequence ID" value="CAF4399392.1"/>
    <property type="molecule type" value="Genomic_DNA"/>
</dbReference>
<evidence type="ECO:0000313" key="4">
    <source>
        <dbReference type="EMBL" id="CAF4399392.1"/>
    </source>
</evidence>
<name>A0A816Q7Z3_9BILA</name>
<dbReference type="EMBL" id="CAJNRE010006560">
    <property type="protein sequence ID" value="CAF2056623.1"/>
    <property type="molecule type" value="Genomic_DNA"/>
</dbReference>
<dbReference type="Proteomes" id="UP000663824">
    <property type="component" value="Unassembled WGS sequence"/>
</dbReference>
<gene>
    <name evidence="3" type="ORF">BYL167_LOCUS27126</name>
    <name evidence="2" type="ORF">MBJ925_LOCUS14132</name>
    <name evidence="4" type="ORF">SMN809_LOCUS30377</name>
</gene>
<evidence type="ECO:0000256" key="1">
    <source>
        <dbReference type="SAM" id="Coils"/>
    </source>
</evidence>
<keyword evidence="1" id="KW-0175">Coiled coil</keyword>
<sequence>MIFALENESNQNTNETKEQLERDLQNYEQYQLTLRNLENDVEKTKEQIRNLSKNVADDDDSR</sequence>
<evidence type="ECO:0000313" key="2">
    <source>
        <dbReference type="EMBL" id="CAF2056623.1"/>
    </source>
</evidence>
<dbReference type="AlphaFoldDB" id="A0A816Q7Z3"/>
<proteinExistence type="predicted"/>
<comment type="caution">
    <text evidence="2">The sequence shown here is derived from an EMBL/GenBank/DDBJ whole genome shotgun (WGS) entry which is preliminary data.</text>
</comment>
<dbReference type="Proteomes" id="UP000676336">
    <property type="component" value="Unassembled WGS sequence"/>
</dbReference>
<accession>A0A816Q7Z3</accession>
<reference evidence="2" key="1">
    <citation type="submission" date="2021-02" db="EMBL/GenBank/DDBJ databases">
        <authorList>
            <person name="Nowell W R."/>
        </authorList>
    </citation>
    <scope>NUCLEOTIDE SEQUENCE</scope>
</reference>
<organism evidence="2 5">
    <name type="scientific">Rotaria magnacalcarata</name>
    <dbReference type="NCBI Taxonomy" id="392030"/>
    <lineage>
        <taxon>Eukaryota</taxon>
        <taxon>Metazoa</taxon>
        <taxon>Spiralia</taxon>
        <taxon>Gnathifera</taxon>
        <taxon>Rotifera</taxon>
        <taxon>Eurotatoria</taxon>
        <taxon>Bdelloidea</taxon>
        <taxon>Philodinida</taxon>
        <taxon>Philodinidae</taxon>
        <taxon>Rotaria</taxon>
    </lineage>
</organism>
<evidence type="ECO:0000313" key="5">
    <source>
        <dbReference type="Proteomes" id="UP000663824"/>
    </source>
</evidence>
<feature type="non-terminal residue" evidence="2">
    <location>
        <position position="62"/>
    </location>
</feature>